<evidence type="ECO:0000259" key="7">
    <source>
        <dbReference type="Pfam" id="PF25037"/>
    </source>
</evidence>
<feature type="region of interest" description="Disordered" evidence="4">
    <location>
        <begin position="2076"/>
        <end position="2127"/>
    </location>
</feature>
<comment type="similarity">
    <text evidence="1">Belongs to the VPS13 family.</text>
</comment>
<comment type="caution">
    <text evidence="8">The sequence shown here is derived from an EMBL/GenBank/DDBJ whole genome shotgun (WGS) entry which is preliminary data.</text>
</comment>
<dbReference type="Proteomes" id="UP000794436">
    <property type="component" value="Unassembled WGS sequence"/>
</dbReference>
<evidence type="ECO:0000256" key="2">
    <source>
        <dbReference type="ARBA" id="ARBA00022448"/>
    </source>
</evidence>
<feature type="region of interest" description="Disordered" evidence="4">
    <location>
        <begin position="2253"/>
        <end position="2280"/>
    </location>
</feature>
<dbReference type="OrthoDB" id="428159at2759"/>
<feature type="compositionally biased region" description="Acidic residues" evidence="4">
    <location>
        <begin position="1071"/>
        <end position="1083"/>
    </location>
</feature>
<feature type="region of interest" description="Disordered" evidence="4">
    <location>
        <begin position="1348"/>
        <end position="1376"/>
    </location>
</feature>
<feature type="region of interest" description="Disordered" evidence="4">
    <location>
        <begin position="1055"/>
        <end position="1144"/>
    </location>
</feature>
<feature type="domain" description="Vacuolar protein sorting-associated protein 13 VPS13 adaptor binding" evidence="6">
    <location>
        <begin position="2635"/>
        <end position="2951"/>
    </location>
</feature>
<feature type="compositionally biased region" description="Basic and acidic residues" evidence="4">
    <location>
        <begin position="422"/>
        <end position="435"/>
    </location>
</feature>
<feature type="region of interest" description="Disordered" evidence="4">
    <location>
        <begin position="1879"/>
        <end position="1908"/>
    </location>
</feature>
<feature type="region of interest" description="Disordered" evidence="4">
    <location>
        <begin position="1633"/>
        <end position="1671"/>
    </location>
</feature>
<feature type="compositionally biased region" description="Polar residues" evidence="4">
    <location>
        <begin position="1084"/>
        <end position="1093"/>
    </location>
</feature>
<feature type="domain" description="Chorein N-terminal" evidence="5">
    <location>
        <begin position="1"/>
        <end position="395"/>
    </location>
</feature>
<dbReference type="Pfam" id="PF12624">
    <property type="entry name" value="VPS13_N"/>
    <property type="match status" value="2"/>
</dbReference>
<accession>A0A8K1FIE1</accession>
<dbReference type="InterPro" id="IPR026854">
    <property type="entry name" value="VPS13_N"/>
</dbReference>
<organism evidence="8 9">
    <name type="scientific">Pythium oligandrum</name>
    <name type="common">Mycoparasitic fungus</name>
    <dbReference type="NCBI Taxonomy" id="41045"/>
    <lineage>
        <taxon>Eukaryota</taxon>
        <taxon>Sar</taxon>
        <taxon>Stramenopiles</taxon>
        <taxon>Oomycota</taxon>
        <taxon>Peronosporomycetes</taxon>
        <taxon>Pythiales</taxon>
        <taxon>Pythiaceae</taxon>
        <taxon>Pythium</taxon>
    </lineage>
</organism>
<sequence length="4121" mass="457723">MFETLVTGVLTNVLGSYIDPKCFSSDKINVGVWSGLVVLRDLELRPDIVAHPTVNLVRGVVGSIELKIPWNRLQSESVVLTIDDVYLLVRTEEDIEGVLMNMDEFTMKKQLLEELYREAKKQQEEDGDDDDDGKRSGEDGFAARLINKIIDNIELHVRRIHVRLEDHTTGDHPFSVGLTVESVHAQSTNSNWQRSYVDNSTSNEPRIYKVIELNHMSIYLDPHCDVLRHQKIDFKTCPLEDFCHAFNHSIPKRFDDRHQQLYPMHQRHHFILKPIDASARLIVNRDPFDTSIPKFEVDISITEIALRLEGSQYCDLLYLVSAFQIPEHHKKYQRYRKHRPKMPVMEGPKEWWGYAIESVLDDIERKKSQWSRHYLQDRREDRIAYMRVWEKRIRQLDLGPNAENVLSDSEDDASGLQGEYENGERQSRSTKREPAPRVVRRSSIPRGLSDDATIDAIERKRSIEDILFFRYLADKRLRDERKLKEADAQQRAHLPMPPFSDSDSVDTEVTDSSMPAELRYRSWGKWMFGWTSQVGAAPSAADANSGPRRSFPEVELRELFKIVEYEPTKRAKRRNRGQGGDEQMRLDDLDDDEGMGEPEVVSRITLSLAKGSITLLSDPETNRRLMRNDPNYAVKYAPSEFLLGTFSHLQVAAITKGESTKIDVSLQSIDAFDESAESMAFARLLTRKNDRVMASDEDRGIIGPSRMAGPIFLLSYETNPVGATADAVLFVHMEPLEIVFSPTARCWGRLGSFLNTPQVSGLWAELEVASFNDIVNLKARTEAKLEYVMANRVALSVDLRIQAPVIIIPESDTDYNCARMVIDLGHITFRTERLSKLDNDTVTLATTASSSHGTGSTSSALLANMPTSPPLRSSMGSSMSFVKQLYDEAEKGEGGIRWKEEFYDKFALSVTNVHVLLVPAGKMNRGPGGTINAISIGSAPVDRMGQFSDWELVERFNLNVTVRTSVLPQDATLTRIYIHADLPALTLNMSLEKYFQLMALVARFSVVSSDDTQTSSSERENEAILGSNFLDEEGRFVPERRQSFLSTSALQRLINKDGTPSLPPPTVNGDADSDGISDADSDDTWFSITSGNVESAPSSSSLPSLEDMVGANAPLPHQSSTRRMNSFQSAQPPRPSKRPRAPVNSRAELVDRRLFVCTFTVPVIAIQLKKPQSTVMPPSSSFLYESSIFEEEAPGNGTLLLKMEGFRIRLAKKTLSMQLDACIRSLDVEDYIEVGVRSSEYIIFSCPRIAAPFDLTSPPRRATHLPGAGAPYRRQSRQRERVMSFQRADNESPLNLLELGLNVTNNRKTGDVAAQNVDVRVGAIHMVFNQSYLSSLLELFEETMSKMSLTQVTPTQEEEEEDDDDADDEFSDAIPPPLELTPTVSQDYSLPIMLPESVLADLERARKEILQTNSPISPGDGDAKKGPIETTLSVSVHSISVCLCDRSDKVASLAVVGAKVELDSRQEGQAIIRASLTDIKLFDLGSKAITAKAYESRTPTESTFTEVFCLDRGRQVVGQSEPVLMSVEVVLKKNSVESSSALGESAIATECKKLAIAVQPVQLLCYAGFVESIANYVIHGSLYAHFLAKHRSFRIEQHHRKRTESFSLDNSTGLKKTNSAAVSHDGTQLHEPLTPFFDAVDDPTTKKKKRSKKDFEDANGQHDEDVKNTPEFQLPKENIFAKTEISVNIAHPHVIIPCGGVLDENPDGLLLDLGAVSFRLQPRDAEKSIGAKLEINGLQLAVLNDRSKILEESKIEFSYVERTGAQEQPLSEISVIVSPVTVNVGERILCLGVDIWNDVAEPIRQVVAGISRHSVQNELESMLGSSIDVEVVVEPSDLLEQTTTPSKHKALKVLIGIESVRLVMVSTPNPDFEMWLRGSTEASEPSPNRDSLAPHVAVPHPGSPRRTRRHLYSWVQEDDDQQAKYLRDKSGAAVAEIVVSGIQASLERAGDEELAMQSEGKTEVVATVADFYIRDLIADRSEYFSDVLDAGELASTGLGGVMDAALALGEVVSPRHPQMSIKVSVQEPSSSHQHLQVTGEIVVAAVRLRVLPRALLRIENFGVGIAVGLAKKLAQQDPRIVTSDQPPGPVDGMTSGVDFHPLSGTGNRERKNSLAESRDGGRELESSHHIRFDEDAFGGSRDRVMPPGKTLRCNVVFHLSRFELWVLSSEQRKEAPGLCLSNNVHVDVTYATSPMVPRLLSGTGTIGEVSLYLKSPLDSSPQLSMLDDQLSSWRLIEPFDVKCMVDVRDCSVDPTETQDADDSKDQMVSASQPAGASQGSVPTTWQNWVFVKSSVSISTVTTRVSYRDLPVILKVGGAVAQVTTLEAQVRRPLATISSHEDAFLELAALDPEADEVFVADERRKGVPTIVNVTVDLESIQFRLINDLVGEDSPVVGFRVGPLNAVVDDVSGVMTEIRCGCSLEAWYHNLRLVASEPLMEPWGFEVSCTRQIDQLCAEQESLDEDKPSAPWKVAVSAKDYLQCNLTDAFITNMMAASRAWEWVTHEGADSSERTEYSAYSIRNQTGMSLRYWGRTCRMSILPPGKEEPLIFKHQSGSALPYDGRQLSGSSEITLSAERQLFLAVEEADQDDDSTIRTWRSEFAIPVDQADSRMYALVDPDTDGSGGSVRKCECIIDVLVERGCKVFVVRSTLVLENKTASELEIEFMPPHRKMSPPARSVTPRGHLTPSWKAVVPSSSLLPVPISIVSSTDGYLMVRPPDIKSSDSNGSILPKSYAKKRVHVPLFERSSISLTDGVITDGSESAYCSVRFHRLYGDRPVRPFMMSASLTMAKDALYHRKLSFYAPLVIHNLTAGPLEFCLSTPNDWTPATDGANNASSSVNLGWEDCQQRLRERGTINVADSLVWHLCDWDTPLELRIRMKGFEWSDPLRVVEDMEGRSRVKMADLSSSAFLYVTAEMQSTERRSRELLLYVPYWIVNLTGLKLEYEHDDERASYEHPTMLLAGQKRLDRDELLLKEEQTQSNGHGIHPQITRPLATHARSIDGESDLNDATRRTDAYPVVEDRKRRHPGLIPSVPPIKGLLDLLPKPVEDSRTIGQIEVLQASHSSFQPERGAIRLRVNELERHPNVASQVSQKKWSEPVVLDQPGTSGELEAADYSVNRVYSIGFSITAAKGRYSRTKVIMLAPRFMIVNTLESAVEICHSPASSGVDEQGGGVLTALNPSLHLEAGGYADFHWTSQFLKFKTIRCRMAEHGSAWSGAVPLSESGEYVIRMRNETTRSTKMVRVVLKVDTPCICVYLREESTSVPPYRVENYSLETFRVHQRRVRRSEILLPHHSLDYAWDEPTEERILVVDMLPSAAGDNSRPLRIGSFSLDKIQRYPDNIGGTLGIEILADGPTRVLRFMDNRLRAAGTIDAEGNASPGDARDVVAFPGRFLSLPSFELHAHIHGIGISIVDGSPKELVYVSLTGISLEFFVSEEKNSMDGGASAAMSRLTREHHPSIVAARFQLRDVQIDNQLQVTPYPVLLRFSNSPARNLIVDGKNVIIPVIEVSLVKHDGYAGINFIRHFSASVLPLHVRVDGSLLYQLLPVFMQGKSGSREGGIGESRSWDGSTFNQSIALLEEYNASLKVGAEILDAIRDDGTTSIAATSTTDRTSMHSRMEFGDRRRPSFALHQTYGKIVTKGEEKKLYFEEFRINPIRATVSFSFGANAGAMVDGLHTLAENSQHYVASTVGPLRLIINAIGTSLTKIANAPFHLKAVNIGHSFIQPDALGSRLVSHYQSEALRQAYVILGSVDVLGNPMVAWRNLKGGFQDFISEPVHGISKSPTDFALGMGRGTFSLARASVYTLLDFLSRILTASSLGLSDACLKLDEYTGYAATRNIYQGFAQGISGLVVSPIRAVEINGVRGVVPGLFAGVFGLVLKPVLGLSLATSTTVTTLRDAIDPNTKALLIRVRPPRYIDVRTRRLKVYSYVESLGEEMVGKLLGGRYRADGYLGHVDLKQKCLIVTRKRILYVDVKSAQKHDVEWELQSDEVVMVDCRVTKDECTAIFYYIEENFTPRRRAALSVKGMLLSKYVVQLPENRVLFLRAMLQQQERSLHAGYVAGLGSSISQRTLSTERTPAWQVHFPTEYPLFRISSVSNQQSTAQLTNAGESERGQLDM</sequence>
<keyword evidence="3" id="KW-0445">Lipid transport</keyword>
<dbReference type="Pfam" id="PF25037">
    <property type="entry name" value="VPS13_C"/>
    <property type="match status" value="1"/>
</dbReference>
<proteinExistence type="inferred from homology"/>
<protein>
    <recommendedName>
        <fullName evidence="10">Vacuolar protein sorting-associated protein</fullName>
    </recommendedName>
</protein>
<feature type="compositionally biased region" description="Polar residues" evidence="4">
    <location>
        <begin position="1117"/>
        <end position="1131"/>
    </location>
</feature>
<keyword evidence="2" id="KW-0813">Transport</keyword>
<evidence type="ECO:0000259" key="6">
    <source>
        <dbReference type="Pfam" id="PF25036"/>
    </source>
</evidence>
<evidence type="ECO:0000256" key="1">
    <source>
        <dbReference type="ARBA" id="ARBA00006545"/>
    </source>
</evidence>
<keyword evidence="9" id="KW-1185">Reference proteome</keyword>
<evidence type="ECO:0000256" key="3">
    <source>
        <dbReference type="ARBA" id="ARBA00023055"/>
    </source>
</evidence>
<feature type="domain" description="Intermembrane lipid transfer protein VPS13-like C-terminal" evidence="7">
    <location>
        <begin position="3914"/>
        <end position="3998"/>
    </location>
</feature>
<feature type="domain" description="Vacuolar protein sorting-associated protein 13 VPS13 adaptor binding" evidence="6">
    <location>
        <begin position="3077"/>
        <end position="3307"/>
    </location>
</feature>
<dbReference type="GO" id="GO:0045053">
    <property type="term" value="P:protein retention in Golgi apparatus"/>
    <property type="evidence" value="ECO:0007669"/>
    <property type="project" value="TreeGrafter"/>
</dbReference>
<reference evidence="8" key="1">
    <citation type="submission" date="2019-03" db="EMBL/GenBank/DDBJ databases">
        <title>Long read genome sequence of the mycoparasitic Pythium oligandrum ATCC 38472 isolated from sugarbeet rhizosphere.</title>
        <authorList>
            <person name="Gaulin E."/>
        </authorList>
    </citation>
    <scope>NUCLEOTIDE SEQUENCE</scope>
    <source>
        <strain evidence="8">ATCC 38472_TT</strain>
    </source>
</reference>
<evidence type="ECO:0000256" key="4">
    <source>
        <dbReference type="SAM" id="MobiDB-lite"/>
    </source>
</evidence>
<feature type="compositionally biased region" description="Polar residues" evidence="4">
    <location>
        <begin position="1880"/>
        <end position="1889"/>
    </location>
</feature>
<feature type="region of interest" description="Disordered" evidence="4">
    <location>
        <begin position="402"/>
        <end position="444"/>
    </location>
</feature>
<dbReference type="Pfam" id="PF25036">
    <property type="entry name" value="VPS13_VAB"/>
    <property type="match status" value="2"/>
</dbReference>
<feature type="compositionally biased region" description="Basic and acidic residues" evidence="4">
    <location>
        <begin position="1653"/>
        <end position="1668"/>
    </location>
</feature>
<feature type="region of interest" description="Disordered" evidence="4">
    <location>
        <begin position="570"/>
        <end position="594"/>
    </location>
</feature>
<feature type="region of interest" description="Disordered" evidence="4">
    <location>
        <begin position="483"/>
        <end position="509"/>
    </location>
</feature>
<dbReference type="InterPro" id="IPR026847">
    <property type="entry name" value="VPS13"/>
</dbReference>
<dbReference type="InterPro" id="IPR009543">
    <property type="entry name" value="VPS13_VAB"/>
</dbReference>
<feature type="domain" description="Chorein N-terminal" evidence="5">
    <location>
        <begin position="453"/>
        <end position="1219"/>
    </location>
</feature>
<dbReference type="PANTHER" id="PTHR16166:SF93">
    <property type="entry name" value="INTERMEMBRANE LIPID TRANSFER PROTEIN VPS13"/>
    <property type="match status" value="1"/>
</dbReference>
<dbReference type="InterPro" id="IPR056748">
    <property type="entry name" value="VPS13-like_C"/>
</dbReference>
<feature type="compositionally biased region" description="Low complexity" evidence="4">
    <location>
        <begin position="1095"/>
        <end position="1105"/>
    </location>
</feature>
<gene>
    <name evidence="8" type="ORF">Poli38472_009057</name>
</gene>
<dbReference type="EMBL" id="SPLM01000038">
    <property type="protein sequence ID" value="TMW64890.1"/>
    <property type="molecule type" value="Genomic_DNA"/>
</dbReference>
<feature type="compositionally biased region" description="Low complexity" evidence="4">
    <location>
        <begin position="2269"/>
        <end position="2280"/>
    </location>
</feature>
<evidence type="ECO:0000313" key="9">
    <source>
        <dbReference type="Proteomes" id="UP000794436"/>
    </source>
</evidence>
<feature type="compositionally biased region" description="Acidic residues" evidence="4">
    <location>
        <begin position="1356"/>
        <end position="1371"/>
    </location>
</feature>
<dbReference type="PANTHER" id="PTHR16166">
    <property type="entry name" value="VACUOLAR PROTEIN SORTING-ASSOCIATED PROTEIN VPS13"/>
    <property type="match status" value="1"/>
</dbReference>
<evidence type="ECO:0000259" key="5">
    <source>
        <dbReference type="Pfam" id="PF12624"/>
    </source>
</evidence>
<dbReference type="GO" id="GO:0006623">
    <property type="term" value="P:protein targeting to vacuole"/>
    <property type="evidence" value="ECO:0007669"/>
    <property type="project" value="TreeGrafter"/>
</dbReference>
<feature type="compositionally biased region" description="Basic and acidic residues" evidence="4">
    <location>
        <begin position="2107"/>
        <end position="2127"/>
    </location>
</feature>
<evidence type="ECO:0008006" key="10">
    <source>
        <dbReference type="Google" id="ProtNLM"/>
    </source>
</evidence>
<dbReference type="GO" id="GO:0006869">
    <property type="term" value="P:lipid transport"/>
    <property type="evidence" value="ECO:0007669"/>
    <property type="project" value="UniProtKB-KW"/>
</dbReference>
<evidence type="ECO:0000313" key="8">
    <source>
        <dbReference type="EMBL" id="TMW64890.1"/>
    </source>
</evidence>
<name>A0A8K1FIE1_PYTOL</name>